<gene>
    <name evidence="7" type="ORF">NE535_02100</name>
</gene>
<evidence type="ECO:0000256" key="3">
    <source>
        <dbReference type="ARBA" id="ARBA00023015"/>
    </source>
</evidence>
<dbReference type="InterPro" id="IPR055166">
    <property type="entry name" value="Transc_reg_Sar_Rot_HTH"/>
</dbReference>
<dbReference type="GO" id="GO:0006950">
    <property type="term" value="P:response to stress"/>
    <property type="evidence" value="ECO:0007669"/>
    <property type="project" value="TreeGrafter"/>
</dbReference>
<dbReference type="Pfam" id="PF22381">
    <property type="entry name" value="Staph_reg_Sar_Rot"/>
    <property type="match status" value="1"/>
</dbReference>
<dbReference type="FunFam" id="1.10.10.10:FF:000163">
    <property type="entry name" value="MarR family transcriptional regulator"/>
    <property type="match status" value="1"/>
</dbReference>
<dbReference type="SUPFAM" id="SSF46785">
    <property type="entry name" value="Winged helix' DNA-binding domain"/>
    <property type="match status" value="1"/>
</dbReference>
<accession>A0A9X2WJI2</accession>
<dbReference type="GO" id="GO:0005737">
    <property type="term" value="C:cytoplasm"/>
    <property type="evidence" value="ECO:0007669"/>
    <property type="project" value="UniProtKB-SubCell"/>
</dbReference>
<dbReference type="RefSeq" id="WP_261297043.1">
    <property type="nucleotide sequence ID" value="NZ_JAMTCD010000002.1"/>
</dbReference>
<dbReference type="InterPro" id="IPR039422">
    <property type="entry name" value="MarR/SlyA-like"/>
</dbReference>
<keyword evidence="8" id="KW-1185">Reference proteome</keyword>
<dbReference type="AlphaFoldDB" id="A0A9X2WJI2"/>
<dbReference type="InterPro" id="IPR036390">
    <property type="entry name" value="WH_DNA-bd_sf"/>
</dbReference>
<organism evidence="7 8">
    <name type="scientific">Shewanella holmiensis</name>
    <dbReference type="NCBI Taxonomy" id="2952222"/>
    <lineage>
        <taxon>Bacteria</taxon>
        <taxon>Pseudomonadati</taxon>
        <taxon>Pseudomonadota</taxon>
        <taxon>Gammaproteobacteria</taxon>
        <taxon>Alteromonadales</taxon>
        <taxon>Shewanellaceae</taxon>
        <taxon>Shewanella</taxon>
    </lineage>
</organism>
<dbReference type="SMART" id="SM00347">
    <property type="entry name" value="HTH_MARR"/>
    <property type="match status" value="1"/>
</dbReference>
<feature type="domain" description="HTH marR-type" evidence="6">
    <location>
        <begin position="10"/>
        <end position="140"/>
    </location>
</feature>
<dbReference type="Gene3D" id="1.10.10.10">
    <property type="entry name" value="Winged helix-like DNA-binding domain superfamily/Winged helix DNA-binding domain"/>
    <property type="match status" value="1"/>
</dbReference>
<evidence type="ECO:0000256" key="5">
    <source>
        <dbReference type="ARBA" id="ARBA00023163"/>
    </source>
</evidence>
<dbReference type="Proteomes" id="UP001155546">
    <property type="component" value="Unassembled WGS sequence"/>
</dbReference>
<keyword evidence="4" id="KW-0238">DNA-binding</keyword>
<dbReference type="PROSITE" id="PS50995">
    <property type="entry name" value="HTH_MARR_2"/>
    <property type="match status" value="1"/>
</dbReference>
<evidence type="ECO:0000313" key="8">
    <source>
        <dbReference type="Proteomes" id="UP001155546"/>
    </source>
</evidence>
<protein>
    <submittedName>
        <fullName evidence="7">MarR family transcriptional regulator</fullName>
    </submittedName>
</protein>
<reference evidence="7" key="1">
    <citation type="journal article" date="2023" name="Int. J. Syst. Evol. Microbiol.">
        <title>&lt;i&gt;Shewanella septentrionalis&lt;/i&gt; sp. nov. and &lt;i&gt;Shewanella holmiensis&lt;/i&gt; sp. nov., isolated from Baltic Sea water and sediments.</title>
        <authorList>
            <person name="Martin-Rodriguez A.J."/>
            <person name="Thorell K."/>
            <person name="Joffre E."/>
            <person name="Jensie-Markopoulos S."/>
            <person name="Moore E.R.B."/>
            <person name="Sjoling A."/>
        </authorList>
    </citation>
    <scope>NUCLEOTIDE SEQUENCE</scope>
    <source>
        <strain evidence="7">SP1S2-7</strain>
    </source>
</reference>
<dbReference type="InterPro" id="IPR000835">
    <property type="entry name" value="HTH_MarR-typ"/>
</dbReference>
<keyword evidence="3" id="KW-0805">Transcription regulation</keyword>
<dbReference type="EMBL" id="JAMTCD010000002">
    <property type="protein sequence ID" value="MCT7940599.1"/>
    <property type="molecule type" value="Genomic_DNA"/>
</dbReference>
<comment type="caution">
    <text evidence="7">The sequence shown here is derived from an EMBL/GenBank/DDBJ whole genome shotgun (WGS) entry which is preliminary data.</text>
</comment>
<dbReference type="PANTHER" id="PTHR33164:SF5">
    <property type="entry name" value="ORGANIC HYDROPEROXIDE RESISTANCE TRANSCRIPTIONAL REGULATOR"/>
    <property type="match status" value="1"/>
</dbReference>
<evidence type="ECO:0000256" key="2">
    <source>
        <dbReference type="ARBA" id="ARBA00022490"/>
    </source>
</evidence>
<evidence type="ECO:0000256" key="1">
    <source>
        <dbReference type="ARBA" id="ARBA00004496"/>
    </source>
</evidence>
<dbReference type="GO" id="GO:0003700">
    <property type="term" value="F:DNA-binding transcription factor activity"/>
    <property type="evidence" value="ECO:0007669"/>
    <property type="project" value="InterPro"/>
</dbReference>
<evidence type="ECO:0000256" key="4">
    <source>
        <dbReference type="ARBA" id="ARBA00023125"/>
    </source>
</evidence>
<evidence type="ECO:0000259" key="6">
    <source>
        <dbReference type="PROSITE" id="PS50995"/>
    </source>
</evidence>
<dbReference type="PANTHER" id="PTHR33164">
    <property type="entry name" value="TRANSCRIPTIONAL REGULATOR, MARR FAMILY"/>
    <property type="match status" value="1"/>
</dbReference>
<dbReference type="GO" id="GO:0003677">
    <property type="term" value="F:DNA binding"/>
    <property type="evidence" value="ECO:0007669"/>
    <property type="project" value="UniProtKB-KW"/>
</dbReference>
<sequence>MKEDHHLHLDNQLCFAVYSTSLAITQLYKPLLSAIGLTYTQYLVMLIIWQNEGLNLKDIAHKLAQQPGAITPVVKRLEALDYIQRIRHPEDDRQLSLTLTEKGVALKEKAMQITQYVKAQSGIDEAEMAVLKLRLDAFRHKLPKHINLP</sequence>
<keyword evidence="5" id="KW-0804">Transcription</keyword>
<dbReference type="InterPro" id="IPR036388">
    <property type="entry name" value="WH-like_DNA-bd_sf"/>
</dbReference>
<evidence type="ECO:0000313" key="7">
    <source>
        <dbReference type="EMBL" id="MCT7940599.1"/>
    </source>
</evidence>
<proteinExistence type="predicted"/>
<name>A0A9X2WJI2_9GAMM</name>
<comment type="subcellular location">
    <subcellularLocation>
        <location evidence="1">Cytoplasm</location>
    </subcellularLocation>
</comment>
<keyword evidence="2" id="KW-0963">Cytoplasm</keyword>